<dbReference type="InterPro" id="IPR021139">
    <property type="entry name" value="NYN"/>
</dbReference>
<organism evidence="2 3">
    <name type="scientific">Cereibacter sphaeroides</name>
    <name type="common">Rhodobacter sphaeroides</name>
    <dbReference type="NCBI Taxonomy" id="1063"/>
    <lineage>
        <taxon>Bacteria</taxon>
        <taxon>Pseudomonadati</taxon>
        <taxon>Pseudomonadota</taxon>
        <taxon>Alphaproteobacteria</taxon>
        <taxon>Rhodobacterales</taxon>
        <taxon>Paracoccaceae</taxon>
        <taxon>Cereibacter</taxon>
    </lineage>
</organism>
<comment type="caution">
    <text evidence="2">The sequence shown here is derived from an EMBL/GenBank/DDBJ whole genome shotgun (WGS) entry which is preliminary data.</text>
</comment>
<dbReference type="Gene3D" id="3.40.50.1010">
    <property type="entry name" value="5'-nuclease"/>
    <property type="match status" value="1"/>
</dbReference>
<proteinExistence type="predicted"/>
<dbReference type="Pfam" id="PF01936">
    <property type="entry name" value="NYN"/>
    <property type="match status" value="1"/>
</dbReference>
<dbReference type="PANTHER" id="PTHR35811:SF1">
    <property type="entry name" value="HTH OST-TYPE DOMAIN-CONTAINING PROTEIN"/>
    <property type="match status" value="1"/>
</dbReference>
<protein>
    <submittedName>
        <fullName evidence="2">NYN domain-containing protein</fullName>
    </submittedName>
</protein>
<dbReference type="GO" id="GO:0004540">
    <property type="term" value="F:RNA nuclease activity"/>
    <property type="evidence" value="ECO:0007669"/>
    <property type="project" value="InterPro"/>
</dbReference>
<dbReference type="PANTHER" id="PTHR35811">
    <property type="entry name" value="SLR1870 PROTEIN"/>
    <property type="match status" value="1"/>
</dbReference>
<sequence length="250" mass="27357">MLQEWKFHTAGTKAVVAGGLMTSDEVGKTRAGRVALLIDGENISQDLAGQIIVRSSQLGSLVVKRVYGNVAKMPKWDAAPGFKLVHSGSGKNATDMLLTVEAMKLSYEETFDTIAIVSSDGDFSHLAHDLRERQITVVGIGRARDDNKFHKACSRYIDLGQPESAVAAEPKPQPRMDELSQKVVALIRSEGGVAGYPIGKLGGRMHADYKVKIYEYPEKTWRAYLVARPHLFVCDPKGPDAKVRLRASAH</sequence>
<gene>
    <name evidence="2" type="ORF">DI533_11710</name>
</gene>
<evidence type="ECO:0000259" key="1">
    <source>
        <dbReference type="Pfam" id="PF01936"/>
    </source>
</evidence>
<dbReference type="CDD" id="cd11297">
    <property type="entry name" value="PIN_LabA-like_N_1"/>
    <property type="match status" value="1"/>
</dbReference>
<dbReference type="Proteomes" id="UP000248975">
    <property type="component" value="Unassembled WGS sequence"/>
</dbReference>
<dbReference type="EMBL" id="QFQS01000002">
    <property type="protein sequence ID" value="PZQ97817.1"/>
    <property type="molecule type" value="Genomic_DNA"/>
</dbReference>
<feature type="domain" description="NYN" evidence="1">
    <location>
        <begin position="33"/>
        <end position="159"/>
    </location>
</feature>
<dbReference type="AlphaFoldDB" id="A0A2W5TPV5"/>
<evidence type="ECO:0000313" key="3">
    <source>
        <dbReference type="Proteomes" id="UP000248975"/>
    </source>
</evidence>
<evidence type="ECO:0000313" key="2">
    <source>
        <dbReference type="EMBL" id="PZQ97817.1"/>
    </source>
</evidence>
<name>A0A2W5TPV5_CERSP</name>
<accession>A0A2W5TPV5</accession>
<reference evidence="2 3" key="1">
    <citation type="submission" date="2017-08" db="EMBL/GenBank/DDBJ databases">
        <title>Infants hospitalized years apart are colonized by the same room-sourced microbial strains.</title>
        <authorList>
            <person name="Brooks B."/>
            <person name="Olm M.R."/>
            <person name="Firek B.A."/>
            <person name="Baker R."/>
            <person name="Thomas B.C."/>
            <person name="Morowitz M.J."/>
            <person name="Banfield J.F."/>
        </authorList>
    </citation>
    <scope>NUCLEOTIDE SEQUENCE [LARGE SCALE GENOMIC DNA]</scope>
    <source>
        <strain evidence="2">S2_003_000_R2_11</strain>
    </source>
</reference>